<evidence type="ECO:0000313" key="2">
    <source>
        <dbReference type="EMBL" id="PSC04604.1"/>
    </source>
</evidence>
<organism evidence="2 3">
    <name type="scientific">Alsobacter soli</name>
    <dbReference type="NCBI Taxonomy" id="2109933"/>
    <lineage>
        <taxon>Bacteria</taxon>
        <taxon>Pseudomonadati</taxon>
        <taxon>Pseudomonadota</taxon>
        <taxon>Alphaproteobacteria</taxon>
        <taxon>Hyphomicrobiales</taxon>
        <taxon>Alsobacteraceae</taxon>
        <taxon>Alsobacter</taxon>
    </lineage>
</organism>
<name>A0A2T1HSH9_9HYPH</name>
<proteinExistence type="predicted"/>
<dbReference type="AlphaFoldDB" id="A0A2T1HSH9"/>
<reference evidence="3" key="1">
    <citation type="submission" date="2018-03" db="EMBL/GenBank/DDBJ databases">
        <authorList>
            <person name="Sun L."/>
            <person name="Liu H."/>
            <person name="Chen W."/>
            <person name="Huang K."/>
            <person name="Liu W."/>
            <person name="Gao X."/>
        </authorList>
    </citation>
    <scope>NUCLEOTIDE SEQUENCE [LARGE SCALE GENOMIC DNA]</scope>
    <source>
        <strain evidence="3">SH9</strain>
    </source>
</reference>
<gene>
    <name evidence="2" type="ORF">SLNSH_12560</name>
</gene>
<dbReference type="EMBL" id="PVZS01000012">
    <property type="protein sequence ID" value="PSC04604.1"/>
    <property type="molecule type" value="Genomic_DNA"/>
</dbReference>
<protein>
    <submittedName>
        <fullName evidence="2">Uncharacterized protein</fullName>
    </submittedName>
</protein>
<feature type="region of interest" description="Disordered" evidence="1">
    <location>
        <begin position="176"/>
        <end position="247"/>
    </location>
</feature>
<evidence type="ECO:0000256" key="1">
    <source>
        <dbReference type="SAM" id="MobiDB-lite"/>
    </source>
</evidence>
<feature type="compositionally biased region" description="Basic and acidic residues" evidence="1">
    <location>
        <begin position="184"/>
        <end position="201"/>
    </location>
</feature>
<sequence>MNWPRWAGIQLAKVAELAAKGFALMMFKLSARLALAAAAMAASLSFGSPAMAQSETLNSLMGFLGLQSDDKPEIEYRERAPLVVPPKMELRAPQQAGAGRTANWPTDPDVVRERKKAAEARVPVHETQTYKLNEGKPLSVYEMRGGRMAGAHTNDGPGNPYKDDLRAEFWAGPNKTQAQGKLSAKTDKDQMVAGEEPERQYLTDPPVGYRAPNARGSLAMPKAQAQRKLSDNEEASPYQMWRKQSAE</sequence>
<accession>A0A2T1HSH9</accession>
<evidence type="ECO:0000313" key="3">
    <source>
        <dbReference type="Proteomes" id="UP000239772"/>
    </source>
</evidence>
<dbReference type="Proteomes" id="UP000239772">
    <property type="component" value="Unassembled WGS sequence"/>
</dbReference>
<keyword evidence="3" id="KW-1185">Reference proteome</keyword>
<comment type="caution">
    <text evidence="2">The sequence shown here is derived from an EMBL/GenBank/DDBJ whole genome shotgun (WGS) entry which is preliminary data.</text>
</comment>